<keyword evidence="3" id="KW-1185">Reference proteome</keyword>
<feature type="chain" id="PRO_5008054350" description="Methyl-accepting chemotaxis protein" evidence="1">
    <location>
        <begin position="29"/>
        <end position="115"/>
    </location>
</feature>
<evidence type="ECO:0000256" key="1">
    <source>
        <dbReference type="SAM" id="SignalP"/>
    </source>
</evidence>
<evidence type="ECO:0000313" key="2">
    <source>
        <dbReference type="EMBL" id="OAE98968.1"/>
    </source>
</evidence>
<sequence>MIKSRKSVSALLLALLAVLATGALVSTAAQMAAAFSHYRDSLEARRFAAADKAIFEGVLSLRNSRGDAQSALLSDDDPRARLMDIEGVERAGYESIVAALATVDFDGRDELAGAM</sequence>
<keyword evidence="1" id="KW-0732">Signal</keyword>
<dbReference type="OrthoDB" id="8456673at2"/>
<gene>
    <name evidence="2" type="ORF">AYJ54_33505</name>
</gene>
<evidence type="ECO:0008006" key="4">
    <source>
        <dbReference type="Google" id="ProtNLM"/>
    </source>
</evidence>
<dbReference type="EMBL" id="LUUB01000120">
    <property type="protein sequence ID" value="OAE98968.1"/>
    <property type="molecule type" value="Genomic_DNA"/>
</dbReference>
<comment type="caution">
    <text evidence="2">The sequence shown here is derived from an EMBL/GenBank/DDBJ whole genome shotgun (WGS) entry which is preliminary data.</text>
</comment>
<protein>
    <recommendedName>
        <fullName evidence="4">Methyl-accepting chemotaxis protein</fullName>
    </recommendedName>
</protein>
<name>A0A176YA36_9BRAD</name>
<feature type="signal peptide" evidence="1">
    <location>
        <begin position="1"/>
        <end position="28"/>
    </location>
</feature>
<evidence type="ECO:0000313" key="3">
    <source>
        <dbReference type="Proteomes" id="UP000076959"/>
    </source>
</evidence>
<dbReference type="Proteomes" id="UP000076959">
    <property type="component" value="Unassembled WGS sequence"/>
</dbReference>
<accession>A0A176YA36</accession>
<reference evidence="2 3" key="1">
    <citation type="submission" date="2016-03" db="EMBL/GenBank/DDBJ databases">
        <title>Draft Genome Sequence of the Strain BR 10245 (Bradyrhizobium sp.) isolated from nodules of Centrolobium paraense.</title>
        <authorList>
            <person name="Simoes-Araujo J.L.Sr."/>
            <person name="Barauna A.C."/>
            <person name="Silva K."/>
            <person name="Zilli J.E."/>
        </authorList>
    </citation>
    <scope>NUCLEOTIDE SEQUENCE [LARGE SCALE GENOMIC DNA]</scope>
    <source>
        <strain evidence="2 3">BR 10245</strain>
    </source>
</reference>
<proteinExistence type="predicted"/>
<dbReference type="RefSeq" id="WP_063708444.1">
    <property type="nucleotide sequence ID" value="NZ_LUUB01000120.1"/>
</dbReference>
<dbReference type="AlphaFoldDB" id="A0A176YA36"/>
<dbReference type="STRING" id="1505087.AYJ54_33505"/>
<organism evidence="2 3">
    <name type="scientific">Bradyrhizobium centrolobii</name>
    <dbReference type="NCBI Taxonomy" id="1505087"/>
    <lineage>
        <taxon>Bacteria</taxon>
        <taxon>Pseudomonadati</taxon>
        <taxon>Pseudomonadota</taxon>
        <taxon>Alphaproteobacteria</taxon>
        <taxon>Hyphomicrobiales</taxon>
        <taxon>Nitrobacteraceae</taxon>
        <taxon>Bradyrhizobium</taxon>
    </lineage>
</organism>